<evidence type="ECO:0000313" key="3">
    <source>
        <dbReference type="EMBL" id="REG22586.1"/>
    </source>
</evidence>
<evidence type="ECO:0008006" key="5">
    <source>
        <dbReference type="Google" id="ProtNLM"/>
    </source>
</evidence>
<keyword evidence="2" id="KW-1133">Transmembrane helix</keyword>
<feature type="region of interest" description="Disordered" evidence="1">
    <location>
        <begin position="404"/>
        <end position="427"/>
    </location>
</feature>
<dbReference type="PANTHER" id="PTHR38585">
    <property type="entry name" value="TRANSMEMBRANE PROTEIN"/>
    <property type="match status" value="1"/>
</dbReference>
<keyword evidence="4" id="KW-1185">Reference proteome</keyword>
<keyword evidence="2" id="KW-0472">Membrane</keyword>
<protein>
    <recommendedName>
        <fullName evidence="5">Lipoprotein</fullName>
    </recommendedName>
</protein>
<dbReference type="Proteomes" id="UP000256345">
    <property type="component" value="Unassembled WGS sequence"/>
</dbReference>
<comment type="caution">
    <text evidence="3">The sequence shown here is derived from an EMBL/GenBank/DDBJ whole genome shotgun (WGS) entry which is preliminary data.</text>
</comment>
<name>A0ABX9JML8_9BACT</name>
<gene>
    <name evidence="3" type="ORF">ATI61_119116</name>
</gene>
<dbReference type="EMBL" id="QUMU01000019">
    <property type="protein sequence ID" value="REG22586.1"/>
    <property type="molecule type" value="Genomic_DNA"/>
</dbReference>
<organism evidence="3 4">
    <name type="scientific">Archangium gephyra</name>
    <dbReference type="NCBI Taxonomy" id="48"/>
    <lineage>
        <taxon>Bacteria</taxon>
        <taxon>Pseudomonadati</taxon>
        <taxon>Myxococcota</taxon>
        <taxon>Myxococcia</taxon>
        <taxon>Myxococcales</taxon>
        <taxon>Cystobacterineae</taxon>
        <taxon>Archangiaceae</taxon>
        <taxon>Archangium</taxon>
    </lineage>
</organism>
<feature type="transmembrane region" description="Helical" evidence="2">
    <location>
        <begin position="15"/>
        <end position="34"/>
    </location>
</feature>
<feature type="region of interest" description="Disordered" evidence="1">
    <location>
        <begin position="351"/>
        <end position="375"/>
    </location>
</feature>
<evidence type="ECO:0000313" key="4">
    <source>
        <dbReference type="Proteomes" id="UP000256345"/>
    </source>
</evidence>
<dbReference type="PANTHER" id="PTHR38585:SF1">
    <property type="entry name" value="TRANSMEMBRANE PROTEIN"/>
    <property type="match status" value="1"/>
</dbReference>
<evidence type="ECO:0000256" key="2">
    <source>
        <dbReference type="SAM" id="Phobius"/>
    </source>
</evidence>
<proteinExistence type="predicted"/>
<sequence>MSIPLVGPCPSGTRWSPGFIVLALASLLLVPIVGCGTASRAVRLDTGQDSPLVVTPRGGEQPVQLREGEFKASLAEMAQEVRPAANPLRHARRLMLDSLWHEEVYLRWTGQRLELDSEGGAAQRAAQECLELTHAYGRWCERQGRPRDCLSLLTDGPLLNGDGRYALAMELALGSVWNETREAFKDMANPEAVRATLVSAMAMYMTLWAMPEPVSKGLAASLTAGLIAYLGVDTVWSLIQGWRLLVAEADRATTFAELREAGERFGRVMGKNSARVFLLLTTAAMGNTAGLAVKGPGLPGAAQAAVLAESQAGFRWVAVGEVNSVAVSAEGAFTIELTPGAVAMTAWTGGPGSPTRSTLEPGQHARESIPARGPGRDFTVAEREAVNELGRKYGCHTCGTRNPGTKSGDFIPDHQPPSQLAPGQPQRLFPHCKACSLRQGGEVNAELRRK</sequence>
<keyword evidence="2" id="KW-0812">Transmembrane</keyword>
<dbReference type="RefSeq" id="WP_053066696.1">
    <property type="nucleotide sequence ID" value="NZ_CP011509.1"/>
</dbReference>
<accession>A0ABX9JML8</accession>
<reference evidence="3 4" key="1">
    <citation type="submission" date="2018-08" db="EMBL/GenBank/DDBJ databases">
        <title>Genomic Encyclopedia of Archaeal and Bacterial Type Strains, Phase II (KMG-II): from individual species to whole genera.</title>
        <authorList>
            <person name="Goeker M."/>
        </authorList>
    </citation>
    <scope>NUCLEOTIDE SEQUENCE [LARGE SCALE GENOMIC DNA]</scope>
    <source>
        <strain evidence="3 4">DSM 2261</strain>
    </source>
</reference>
<evidence type="ECO:0000256" key="1">
    <source>
        <dbReference type="SAM" id="MobiDB-lite"/>
    </source>
</evidence>